<dbReference type="SMART" id="SM00028">
    <property type="entry name" value="TPR"/>
    <property type="match status" value="10"/>
</dbReference>
<keyword evidence="7" id="KW-1185">Reference proteome</keyword>
<protein>
    <submittedName>
        <fullName evidence="6">CTR9 homolog, Paf1/RNA polymerase II complex component</fullName>
    </submittedName>
</protein>
<proteinExistence type="predicted"/>
<dbReference type="FunFam" id="1.25.40.10:FF:000162">
    <property type="entry name" value="CTR9 homolog, Paf1/RNA polymerase II complex component"/>
    <property type="match status" value="1"/>
</dbReference>
<dbReference type="Pfam" id="PF13181">
    <property type="entry name" value="TPR_8"/>
    <property type="match status" value="2"/>
</dbReference>
<dbReference type="Gene3D" id="1.25.40.10">
    <property type="entry name" value="Tetratricopeptide repeat domain"/>
    <property type="match status" value="5"/>
</dbReference>
<dbReference type="GO" id="GO:0006355">
    <property type="term" value="P:regulation of DNA-templated transcription"/>
    <property type="evidence" value="ECO:0007669"/>
    <property type="project" value="InterPro"/>
</dbReference>
<dbReference type="Ensembl" id="ENSCCRT00000002447.2">
    <property type="protein sequence ID" value="ENSCCRP00000002236.2"/>
    <property type="gene ID" value="ENSCCRG00000001301.2"/>
</dbReference>
<dbReference type="PROSITE" id="PS50005">
    <property type="entry name" value="TPR"/>
    <property type="match status" value="4"/>
</dbReference>
<keyword evidence="4" id="KW-0175">Coiled coil</keyword>
<evidence type="ECO:0000256" key="5">
    <source>
        <dbReference type="SAM" id="MobiDB-lite"/>
    </source>
</evidence>
<keyword evidence="2 3" id="KW-0802">TPR repeat</keyword>
<feature type="region of interest" description="Disordered" evidence="5">
    <location>
        <begin position="933"/>
        <end position="1193"/>
    </location>
</feature>
<dbReference type="FunFam" id="1.25.40.10:FF:000077">
    <property type="entry name" value="CTR9 homolog, Paf1/RNA polymerase II complex component"/>
    <property type="match status" value="1"/>
</dbReference>
<feature type="compositionally biased region" description="Acidic residues" evidence="5">
    <location>
        <begin position="949"/>
        <end position="960"/>
    </location>
</feature>
<feature type="repeat" description="TPR" evidence="3">
    <location>
        <begin position="497"/>
        <end position="530"/>
    </location>
</feature>
<organism evidence="6 7">
    <name type="scientific">Cyprinus carpio carpio</name>
    <dbReference type="NCBI Taxonomy" id="630221"/>
    <lineage>
        <taxon>Eukaryota</taxon>
        <taxon>Metazoa</taxon>
        <taxon>Chordata</taxon>
        <taxon>Craniata</taxon>
        <taxon>Vertebrata</taxon>
        <taxon>Euteleostomi</taxon>
        <taxon>Actinopterygii</taxon>
        <taxon>Neopterygii</taxon>
        <taxon>Teleostei</taxon>
        <taxon>Ostariophysi</taxon>
        <taxon>Cypriniformes</taxon>
        <taxon>Cyprinidae</taxon>
        <taxon>Cyprininae</taxon>
        <taxon>Cyprinus</taxon>
    </lineage>
</organism>
<feature type="compositionally biased region" description="Basic residues" evidence="5">
    <location>
        <begin position="934"/>
        <end position="945"/>
    </location>
</feature>
<dbReference type="Pfam" id="PF14559">
    <property type="entry name" value="TPR_19"/>
    <property type="match status" value="2"/>
</dbReference>
<dbReference type="Pfam" id="PF13424">
    <property type="entry name" value="TPR_12"/>
    <property type="match status" value="1"/>
</dbReference>
<dbReference type="OMA" id="EHWLTIA"/>
<dbReference type="GO" id="GO:0006368">
    <property type="term" value="P:transcription elongation by RNA polymerase II"/>
    <property type="evidence" value="ECO:0007669"/>
    <property type="project" value="TreeGrafter"/>
</dbReference>
<feature type="compositionally biased region" description="Low complexity" evidence="5">
    <location>
        <begin position="1031"/>
        <end position="1049"/>
    </location>
</feature>
<evidence type="ECO:0000313" key="6">
    <source>
        <dbReference type="Ensembl" id="ENSCCRP00000002236.2"/>
    </source>
</evidence>
<feature type="compositionally biased region" description="Polar residues" evidence="5">
    <location>
        <begin position="1124"/>
        <end position="1134"/>
    </location>
</feature>
<evidence type="ECO:0000313" key="7">
    <source>
        <dbReference type="Proteomes" id="UP001108240"/>
    </source>
</evidence>
<dbReference type="FunFam" id="1.25.40.10:FF:000322">
    <property type="entry name" value="RNA polymerase-associated protein CTR9 homolog"/>
    <property type="match status" value="1"/>
</dbReference>
<keyword evidence="1" id="KW-0677">Repeat</keyword>
<dbReference type="Proteomes" id="UP001108240">
    <property type="component" value="Unplaced"/>
</dbReference>
<dbReference type="SUPFAM" id="SSF48452">
    <property type="entry name" value="TPR-like"/>
    <property type="match status" value="3"/>
</dbReference>
<feature type="coiled-coil region" evidence="4">
    <location>
        <begin position="859"/>
        <end position="918"/>
    </location>
</feature>
<reference evidence="6" key="1">
    <citation type="submission" date="2025-08" db="UniProtKB">
        <authorList>
            <consortium name="Ensembl"/>
        </authorList>
    </citation>
    <scope>IDENTIFICATION</scope>
</reference>
<dbReference type="PANTHER" id="PTHR14027:SF2">
    <property type="entry name" value="RNA POLYMERASE-ASSOCIATED PROTEIN CTR9 HOMOLOG"/>
    <property type="match status" value="1"/>
</dbReference>
<evidence type="ECO:0000256" key="3">
    <source>
        <dbReference type="PROSITE-ProRule" id="PRU00339"/>
    </source>
</evidence>
<dbReference type="GO" id="GO:0016593">
    <property type="term" value="C:Cdc73/Paf1 complex"/>
    <property type="evidence" value="ECO:0007669"/>
    <property type="project" value="TreeGrafter"/>
</dbReference>
<feature type="repeat" description="TPR" evidence="3">
    <location>
        <begin position="564"/>
        <end position="597"/>
    </location>
</feature>
<evidence type="ECO:0000256" key="1">
    <source>
        <dbReference type="ARBA" id="ARBA00022737"/>
    </source>
</evidence>
<dbReference type="InterPro" id="IPR011990">
    <property type="entry name" value="TPR-like_helical_dom_sf"/>
</dbReference>
<feature type="repeat" description="TPR" evidence="3">
    <location>
        <begin position="341"/>
        <end position="374"/>
    </location>
</feature>
<dbReference type="GeneTree" id="ENSGT00390000005097"/>
<reference evidence="6" key="2">
    <citation type="submission" date="2025-09" db="UniProtKB">
        <authorList>
            <consortium name="Ensembl"/>
        </authorList>
    </citation>
    <scope>IDENTIFICATION</scope>
</reference>
<name>A0A8C0XXV0_CYPCA</name>
<dbReference type="GO" id="GO:0000993">
    <property type="term" value="F:RNA polymerase II complex binding"/>
    <property type="evidence" value="ECO:0007669"/>
    <property type="project" value="TreeGrafter"/>
</dbReference>
<evidence type="ECO:0000256" key="4">
    <source>
        <dbReference type="SAM" id="Coils"/>
    </source>
</evidence>
<dbReference type="InterPro" id="IPR031101">
    <property type="entry name" value="Ctr9"/>
</dbReference>
<feature type="repeat" description="TPR" evidence="3">
    <location>
        <begin position="198"/>
        <end position="231"/>
    </location>
</feature>
<feature type="compositionally biased region" description="Polar residues" evidence="5">
    <location>
        <begin position="1177"/>
        <end position="1186"/>
    </location>
</feature>
<dbReference type="InterPro" id="IPR019734">
    <property type="entry name" value="TPR_rpt"/>
</dbReference>
<evidence type="ECO:0000256" key="2">
    <source>
        <dbReference type="ARBA" id="ARBA00022803"/>
    </source>
</evidence>
<feature type="compositionally biased region" description="Basic residues" evidence="5">
    <location>
        <begin position="1011"/>
        <end position="1021"/>
    </location>
</feature>
<sequence>MSRGSIEIPLRDTDEVIELDFDQLPEGDEVISILKQEHTQLHIWIALALEYYKQGKTEDFVKLLEAARIDGNLDYRDHEKDQMTCLDTLAAYYVQQARKEKNKDAKKDLINQSTLLYTMADKIIMYDQSHLLGRACFCLLEGDKMDQADAQFQFVLNQSTNNIPALLGKACISFNKKDYRGALAYYKKALRTNPGCPAEVRLGMGHCFVKLNKLEKARLAFGRALELNSKCVGALVGLAVLELNNKEADSIKNGVQLLSRAYTIDPSNPMVLNHLANHFFFKKDYSKVQHLALHAFHNTEVEAMQAESCYQLARSFHVQEDYDQAFQYYYQATQFASSTFVLPFFGLGQMYVYRRDKENAAQCFEKVLKAYPNNYETMKILGSLYATSDDQEKRDIAKEHLKKITVQYSDDVEAWIELAQILEQTDIQGALSAYGTATRILQEKVQADVPPEILNNLGALHFRLGNLGEAKKYFLASLERAKAEGEHDEHYYNAISVTTSYNLARLYEAMCEFHEAEKLYKNILREHPNYVDCMHHLHHHRSIHFVDFFFFQEMVSSLDSFESVTGYLRLGAMARDKGNFYEASDWFKEALQINQDHPDAWSLIGNLHLAKQEWGPGQKKFERILKQPSTQNDTYSMLALGNVWLQTLHQPSRDREKEKRHQDRALAIYKQVLRNDSKNLYAANGIGAVLAHKGYFREARDVFAQVREATAEISDVWLNLAHIYVEQKQYISAVQMYENCLKKFYKHQNTEVLLYLARALFKCGKLQECKQTLLRARHVAPSDTVLMFNVALVLQRLATLVLKDEKSNLKAVLSAVKELELAHRYFSYLSKAGDKMRFDLALAASEARQCSDLLSQAQYHVARARKQDEEEKEHRAKQEQERDLLRQQMLKEQEERKSKEAEEQKKLLEQRAQYVEKTKGLLNFSETMKAAAKEKKKASSGRRKKGGDFDDFVNDDSDEDLPLKKKKKKKAESGSEVEDAGEDGEKKPRKKRRRPAKREDEGSDDEEGGSRPKKQRKPRERKKIEKPERMPPSLKGKIKSKAIISSSDSSSDEDGLKIAEDRNPRDSGSASDDDVGHRKRIASDSDSNEERNRSGSEAGSPQRSGNSDEDESGSERPVKRRRPQQQSDSEQSDNASKKSHSEGSDDESQAGSPAAASDRGSENEGSPQRSDNDSEPEGSNNEASNRGSDDDSD</sequence>
<dbReference type="PANTHER" id="PTHR14027">
    <property type="entry name" value="RNA POLYMERASE-ASSOCIATED PROTEIN CTR9"/>
    <property type="match status" value="1"/>
</dbReference>
<dbReference type="SUPFAM" id="SSF81901">
    <property type="entry name" value="HCP-like"/>
    <property type="match status" value="1"/>
</dbReference>
<accession>A0A8C0XXV0</accession>
<feature type="compositionally biased region" description="Basic and acidic residues" evidence="5">
    <location>
        <begin position="1054"/>
        <end position="1065"/>
    </location>
</feature>
<dbReference type="FunFam" id="1.25.40.10:FF:000069">
    <property type="entry name" value="CTR9 homolog, Paf1/RNA polymerase II complex component"/>
    <property type="match status" value="1"/>
</dbReference>
<feature type="compositionally biased region" description="Basic residues" evidence="5">
    <location>
        <begin position="987"/>
        <end position="996"/>
    </location>
</feature>
<dbReference type="Pfam" id="PF13174">
    <property type="entry name" value="TPR_6"/>
    <property type="match status" value="1"/>
</dbReference>
<dbReference type="AlphaFoldDB" id="A0A8C0XXV0"/>